<accession>A0A5C5FX78</accession>
<dbReference type="EMBL" id="SOZI01000057">
    <property type="protein sequence ID" value="TNY20792.1"/>
    <property type="molecule type" value="Genomic_DNA"/>
</dbReference>
<feature type="compositionally biased region" description="Basic and acidic residues" evidence="1">
    <location>
        <begin position="158"/>
        <end position="169"/>
    </location>
</feature>
<feature type="compositionally biased region" description="Basic and acidic residues" evidence="1">
    <location>
        <begin position="62"/>
        <end position="93"/>
    </location>
</feature>
<sequence length="202" mass="22401">MNCEQDEGETRPQQRPSSEGREWRSGLSGTSHSDRSGARERQGQRLDPKLQAQFDQQPHPSFHLDRDQRDLRSTTCPARDRDQNEGESRRKGGEGTGSERCASTALRRTTSGSLAAQRRARGQQRPDNPTSGTRGRYERAQGHRGARRGQDKSPSPDSRVHGSRLDGDATCRSSRPANSVALLREQDNSENNLVVGKTGQLD</sequence>
<gene>
    <name evidence="2" type="ORF">DMC30DRAFT_232937</name>
</gene>
<comment type="caution">
    <text evidence="2">The sequence shown here is derived from an EMBL/GenBank/DDBJ whole genome shotgun (WGS) entry which is preliminary data.</text>
</comment>
<dbReference type="Proteomes" id="UP000311382">
    <property type="component" value="Unassembled WGS sequence"/>
</dbReference>
<dbReference type="AlphaFoldDB" id="A0A5C5FX78"/>
<proteinExistence type="predicted"/>
<evidence type="ECO:0000256" key="1">
    <source>
        <dbReference type="SAM" id="MobiDB-lite"/>
    </source>
</evidence>
<feature type="compositionally biased region" description="Basic and acidic residues" evidence="1">
    <location>
        <begin position="32"/>
        <end position="48"/>
    </location>
</feature>
<organism evidence="2 3">
    <name type="scientific">Rhodotorula diobovata</name>
    <dbReference type="NCBI Taxonomy" id="5288"/>
    <lineage>
        <taxon>Eukaryota</taxon>
        <taxon>Fungi</taxon>
        <taxon>Dikarya</taxon>
        <taxon>Basidiomycota</taxon>
        <taxon>Pucciniomycotina</taxon>
        <taxon>Microbotryomycetes</taxon>
        <taxon>Sporidiobolales</taxon>
        <taxon>Sporidiobolaceae</taxon>
        <taxon>Rhodotorula</taxon>
    </lineage>
</organism>
<name>A0A5C5FX78_9BASI</name>
<protein>
    <submittedName>
        <fullName evidence="2">Uncharacterized protein</fullName>
    </submittedName>
</protein>
<evidence type="ECO:0000313" key="2">
    <source>
        <dbReference type="EMBL" id="TNY20792.1"/>
    </source>
</evidence>
<dbReference type="OrthoDB" id="10661168at2759"/>
<keyword evidence="3" id="KW-1185">Reference proteome</keyword>
<feature type="compositionally biased region" description="Basic and acidic residues" evidence="1">
    <location>
        <begin position="8"/>
        <end position="24"/>
    </location>
</feature>
<feature type="region of interest" description="Disordered" evidence="1">
    <location>
        <begin position="1"/>
        <end position="202"/>
    </location>
</feature>
<evidence type="ECO:0000313" key="3">
    <source>
        <dbReference type="Proteomes" id="UP000311382"/>
    </source>
</evidence>
<reference evidence="2 3" key="1">
    <citation type="submission" date="2019-03" db="EMBL/GenBank/DDBJ databases">
        <title>Rhodosporidium diobovatum UCD-FST 08-225 genome sequencing, assembly, and annotation.</title>
        <authorList>
            <person name="Fakankun I.U."/>
            <person name="Fristensky B."/>
            <person name="Levin D.B."/>
        </authorList>
    </citation>
    <scope>NUCLEOTIDE SEQUENCE [LARGE SCALE GENOMIC DNA]</scope>
    <source>
        <strain evidence="2 3">UCD-FST 08-225</strain>
    </source>
</reference>